<comment type="similarity">
    <text evidence="1 2">Belongs to the glutamate synthase family.</text>
</comment>
<feature type="domain" description="Glutamate synthase" evidence="4">
    <location>
        <begin position="162"/>
        <end position="479"/>
    </location>
</feature>
<name>A0A844XRK9_9SPHN</name>
<dbReference type="CDD" id="cd02808">
    <property type="entry name" value="GltS_FMN"/>
    <property type="match status" value="1"/>
</dbReference>
<evidence type="ECO:0000256" key="1">
    <source>
        <dbReference type="ARBA" id="ARBA00009716"/>
    </source>
</evidence>
<dbReference type="PANTHER" id="PTHR43819:SF1">
    <property type="entry name" value="ARCHAEAL-TYPE GLUTAMATE SYNTHASE [NADPH]"/>
    <property type="match status" value="1"/>
</dbReference>
<evidence type="ECO:0000313" key="5">
    <source>
        <dbReference type="EMBL" id="MXO48009.1"/>
    </source>
</evidence>
<reference evidence="5 6" key="1">
    <citation type="submission" date="2019-12" db="EMBL/GenBank/DDBJ databases">
        <title>Genomic-based taxomic classification of the family Erythrobacteraceae.</title>
        <authorList>
            <person name="Xu L."/>
        </authorList>
    </citation>
    <scope>NUCLEOTIDE SEQUENCE [LARGE SCALE GENOMIC DNA]</scope>
    <source>
        <strain evidence="5 6">DSM 17792</strain>
    </source>
</reference>
<dbReference type="InterPro" id="IPR024188">
    <property type="entry name" value="GltB"/>
</dbReference>
<dbReference type="PANTHER" id="PTHR43819">
    <property type="entry name" value="ARCHAEAL-TYPE GLUTAMATE SYNTHASE [NADPH]"/>
    <property type="match status" value="1"/>
</dbReference>
<keyword evidence="6" id="KW-1185">Reference proteome</keyword>
<dbReference type="Pfam" id="PF01645">
    <property type="entry name" value="Glu_synthase"/>
    <property type="match status" value="1"/>
</dbReference>
<dbReference type="Gene3D" id="3.20.20.70">
    <property type="entry name" value="Aldolase class I"/>
    <property type="match status" value="1"/>
</dbReference>
<feature type="transmembrane region" description="Helical" evidence="3">
    <location>
        <begin position="14"/>
        <end position="33"/>
    </location>
</feature>
<dbReference type="GO" id="GO:0015930">
    <property type="term" value="F:glutamate synthase activity"/>
    <property type="evidence" value="ECO:0007669"/>
    <property type="project" value="InterPro"/>
</dbReference>
<organism evidence="5 6">
    <name type="scientific">Qipengyuania vulgaris</name>
    <dbReference type="NCBI Taxonomy" id="291985"/>
    <lineage>
        <taxon>Bacteria</taxon>
        <taxon>Pseudomonadati</taxon>
        <taxon>Pseudomonadota</taxon>
        <taxon>Alphaproteobacteria</taxon>
        <taxon>Sphingomonadales</taxon>
        <taxon>Erythrobacteraceae</taxon>
        <taxon>Qipengyuania</taxon>
    </lineage>
</organism>
<evidence type="ECO:0000256" key="2">
    <source>
        <dbReference type="PIRNR" id="PIRNR006429"/>
    </source>
</evidence>
<keyword evidence="3" id="KW-0812">Transmembrane</keyword>
<gene>
    <name evidence="5" type="ORF">GRI69_07045</name>
</gene>
<dbReference type="EMBL" id="WTYC01000003">
    <property type="protein sequence ID" value="MXO48009.1"/>
    <property type="molecule type" value="Genomic_DNA"/>
</dbReference>
<evidence type="ECO:0000256" key="3">
    <source>
        <dbReference type="SAM" id="Phobius"/>
    </source>
</evidence>
<keyword evidence="3" id="KW-0472">Membrane</keyword>
<dbReference type="GO" id="GO:0006537">
    <property type="term" value="P:glutamate biosynthetic process"/>
    <property type="evidence" value="ECO:0007669"/>
    <property type="project" value="InterPro"/>
</dbReference>
<proteinExistence type="inferred from homology"/>
<protein>
    <submittedName>
        <fullName evidence="5">FMN-binding glutamate synthase family protein</fullName>
    </submittedName>
</protein>
<dbReference type="InterPro" id="IPR027283">
    <property type="entry name" value="YerD"/>
</dbReference>
<comment type="caution">
    <text evidence="5">The sequence shown here is derived from an EMBL/GenBank/DDBJ whole genome shotgun (WGS) entry which is preliminary data.</text>
</comment>
<accession>A0A844XRK9</accession>
<evidence type="ECO:0000313" key="6">
    <source>
        <dbReference type="Proteomes" id="UP000448199"/>
    </source>
</evidence>
<dbReference type="OrthoDB" id="9758182at2"/>
<evidence type="ECO:0000259" key="4">
    <source>
        <dbReference type="Pfam" id="PF01645"/>
    </source>
</evidence>
<dbReference type="InterPro" id="IPR013785">
    <property type="entry name" value="Aldolase_TIM"/>
</dbReference>
<sequence length="545" mass="59711">MIPNRAKWRDSAELLTRFGVPLSLLALTILFTAVSWLRWGLALSVPLLITAIWDFFQRKHTLRRNYPLVARIRWIMEDLRPFARAYVVEGDLEGRPFNHDERSLVYARAKGQLDSHPFGTELDVYSDEYEWLAHSIVPNEQAPHEWRVDVGSSQCSQPYSASLLNISAMSFGSLSANAIMALNKGAAAGRFYHDTGEGGLSRYHRSHGGDLVWEIGSGYFGCRDSNGSFDAGKFAETAREAQVKMIEVKLSQGAKPGHGGVLPGAKVTKEIAETRGVPQGRDVISPAAHSTFSTPIELLEWAAELRELSGGKPVGIKLCVGKPHEVFAICKAMLETGIRLDYIVVDGAEGGTGAAPVEFSNRVGMPLREGLILVRNALVGTGLKDEIKIAAAGKVHSGAGLAMNFGLGADWCNAGRAFMFALGCVQSMQCHTDRCPTGIATQDVTRQRGLVVPTKAERVARFQRHTLHALREMVVAMGLENPWQIEPCHISERLNSARSDTIDNIYGFIEGEQLLSDPKTTQYARDWAAAQAHSFGDVTCPQNRD</sequence>
<dbReference type="AlphaFoldDB" id="A0A844XRK9"/>
<dbReference type="Proteomes" id="UP000448199">
    <property type="component" value="Unassembled WGS sequence"/>
</dbReference>
<dbReference type="PIRSF" id="PIRSF006429">
    <property type="entry name" value="GOGAT_lg_2"/>
    <property type="match status" value="1"/>
</dbReference>
<dbReference type="PIRSF" id="PIRSF500060">
    <property type="entry name" value="UCP500060"/>
    <property type="match status" value="1"/>
</dbReference>
<dbReference type="InterPro" id="IPR002932">
    <property type="entry name" value="Glu_synthdom"/>
</dbReference>
<keyword evidence="3" id="KW-1133">Transmembrane helix</keyword>
<dbReference type="SUPFAM" id="SSF51395">
    <property type="entry name" value="FMN-linked oxidoreductases"/>
    <property type="match status" value="1"/>
</dbReference>